<sequence>MYHTSRHPLTDATPIDRLLDRLLSDSGVLGPLGAHRMGHGEDDHEHAGDAEADILAQFAEQADDLHERVVHDHGIFVAEFLGATGSGKTRLIERLIERAPDDEEIGVIVGDVAGEDDATRFRELGVSVANVNTGKECHLDPGLVEGALEDLDLDALDTLYIENVGNMVCPADFPLGAQARVLVVSATEGDDVVRKHPLLFQACDGAVINKVDIAEAVNADLDLMESDVSEIAPEMPTFRTSAEHGDGLDELAAFLDERGHVHASDHEAYVAGTGHSHTHDHGEHAHEDDHGHAHSHD</sequence>
<evidence type="ECO:0000256" key="2">
    <source>
        <dbReference type="ARBA" id="ARBA00022596"/>
    </source>
</evidence>
<evidence type="ECO:0000313" key="10">
    <source>
        <dbReference type="EMBL" id="ACV12502.1"/>
    </source>
</evidence>
<feature type="compositionally biased region" description="Basic and acidic residues" evidence="8">
    <location>
        <begin position="277"/>
        <end position="297"/>
    </location>
</feature>
<dbReference type="Gene3D" id="3.40.50.300">
    <property type="entry name" value="P-loop containing nucleotide triphosphate hydrolases"/>
    <property type="match status" value="1"/>
</dbReference>
<dbReference type="InterPro" id="IPR004392">
    <property type="entry name" value="Hyd_mat_HypB"/>
</dbReference>
<evidence type="ECO:0000256" key="4">
    <source>
        <dbReference type="ARBA" id="ARBA00022741"/>
    </source>
</evidence>
<keyword evidence="2" id="KW-0533">Nickel</keyword>
<evidence type="ECO:0000256" key="8">
    <source>
        <dbReference type="SAM" id="MobiDB-lite"/>
    </source>
</evidence>
<dbReference type="eggNOG" id="arCOG01231">
    <property type="taxonomic scope" value="Archaea"/>
</dbReference>
<dbReference type="SUPFAM" id="SSF52540">
    <property type="entry name" value="P-loop containing nucleoside triphosphate hydrolases"/>
    <property type="match status" value="1"/>
</dbReference>
<dbReference type="PANTHER" id="PTHR30134:SF2">
    <property type="entry name" value="HYDROGENASE MATURATION FACTOR HYPB"/>
    <property type="match status" value="1"/>
</dbReference>
<dbReference type="RefSeq" id="WP_015790069.1">
    <property type="nucleotide sequence ID" value="NC_013158.1"/>
</dbReference>
<keyword evidence="3" id="KW-0479">Metal-binding</keyword>
<keyword evidence="6" id="KW-0862">Zinc</keyword>
<dbReference type="STRING" id="519442.Huta_2335"/>
<proteinExistence type="inferred from homology"/>
<keyword evidence="7" id="KW-0342">GTP-binding</keyword>
<dbReference type="GO" id="GO:0005525">
    <property type="term" value="F:GTP binding"/>
    <property type="evidence" value="ECO:0007669"/>
    <property type="project" value="UniProtKB-KW"/>
</dbReference>
<name>C7NVH9_HALUD</name>
<accession>C7NVH9</accession>
<evidence type="ECO:0000313" key="11">
    <source>
        <dbReference type="Proteomes" id="UP000002071"/>
    </source>
</evidence>
<keyword evidence="5" id="KW-0378">Hydrolase</keyword>
<reference evidence="10 11" key="1">
    <citation type="journal article" date="2009" name="Stand. Genomic Sci.">
        <title>Complete genome sequence of Halorhabdus utahensis type strain (AX-2).</title>
        <authorList>
            <person name="Anderson I."/>
            <person name="Tindall B.J."/>
            <person name="Pomrenke H."/>
            <person name="Goker M."/>
            <person name="Lapidus A."/>
            <person name="Nolan M."/>
            <person name="Copeland A."/>
            <person name="Glavina Del Rio T."/>
            <person name="Chen F."/>
            <person name="Tice H."/>
            <person name="Cheng J.F."/>
            <person name="Lucas S."/>
            <person name="Chertkov O."/>
            <person name="Bruce D."/>
            <person name="Brettin T."/>
            <person name="Detter J.C."/>
            <person name="Han C."/>
            <person name="Goodwin L."/>
            <person name="Land M."/>
            <person name="Hauser L."/>
            <person name="Chang Y.J."/>
            <person name="Jeffries C.D."/>
            <person name="Pitluck S."/>
            <person name="Pati A."/>
            <person name="Mavromatis K."/>
            <person name="Ivanova N."/>
            <person name="Ovchinnikova G."/>
            <person name="Chen A."/>
            <person name="Palaniappan K."/>
            <person name="Chain P."/>
            <person name="Rohde M."/>
            <person name="Bristow J."/>
            <person name="Eisen J.A."/>
            <person name="Markowitz V."/>
            <person name="Hugenholtz P."/>
            <person name="Kyrpides N.C."/>
            <person name="Klenk H.P."/>
        </authorList>
    </citation>
    <scope>NUCLEOTIDE SEQUENCE [LARGE SCALE GENOMIC DNA]</scope>
    <source>
        <strain evidence="11">DSM 12940 / JCM 11049 / AX-2</strain>
    </source>
</reference>
<organism evidence="10 11">
    <name type="scientific">Halorhabdus utahensis (strain DSM 12940 / JCM 11049 / AX-2)</name>
    <dbReference type="NCBI Taxonomy" id="519442"/>
    <lineage>
        <taxon>Archaea</taxon>
        <taxon>Methanobacteriati</taxon>
        <taxon>Methanobacteriota</taxon>
        <taxon>Stenosarchaea group</taxon>
        <taxon>Halobacteria</taxon>
        <taxon>Halobacteriales</taxon>
        <taxon>Haloarculaceae</taxon>
        <taxon>Halorhabdus</taxon>
    </lineage>
</organism>
<evidence type="ECO:0000256" key="7">
    <source>
        <dbReference type="ARBA" id="ARBA00023134"/>
    </source>
</evidence>
<dbReference type="GO" id="GO:0016151">
    <property type="term" value="F:nickel cation binding"/>
    <property type="evidence" value="ECO:0007669"/>
    <property type="project" value="InterPro"/>
</dbReference>
<dbReference type="PANTHER" id="PTHR30134">
    <property type="entry name" value="HYDROGENASE PROTEIN ASSEMBLY PROTEIN, NICKEL CHAPERONE"/>
    <property type="match status" value="1"/>
</dbReference>
<feature type="domain" description="CobW/HypB/UreG nucleotide-binding" evidence="9">
    <location>
        <begin position="82"/>
        <end position="237"/>
    </location>
</feature>
<comment type="similarity">
    <text evidence="1">Belongs to the SIMIBI class G3E GTPase family. HypB/HupM subfamily.</text>
</comment>
<dbReference type="GeneID" id="8384634"/>
<dbReference type="Proteomes" id="UP000002071">
    <property type="component" value="Chromosome"/>
</dbReference>
<feature type="region of interest" description="Disordered" evidence="8">
    <location>
        <begin position="272"/>
        <end position="297"/>
    </location>
</feature>
<gene>
    <name evidence="10" type="ordered locus">Huta_2335</name>
</gene>
<evidence type="ECO:0000259" key="9">
    <source>
        <dbReference type="Pfam" id="PF02492"/>
    </source>
</evidence>
<dbReference type="GO" id="GO:0051604">
    <property type="term" value="P:protein maturation"/>
    <property type="evidence" value="ECO:0007669"/>
    <property type="project" value="InterPro"/>
</dbReference>
<evidence type="ECO:0000256" key="3">
    <source>
        <dbReference type="ARBA" id="ARBA00022723"/>
    </source>
</evidence>
<dbReference type="InterPro" id="IPR003495">
    <property type="entry name" value="CobW/HypB/UreG_nucleotide-bd"/>
</dbReference>
<dbReference type="GO" id="GO:0008270">
    <property type="term" value="F:zinc ion binding"/>
    <property type="evidence" value="ECO:0007669"/>
    <property type="project" value="TreeGrafter"/>
</dbReference>
<protein>
    <submittedName>
        <fullName evidence="10">Hydrogenase accessory protein HypB</fullName>
    </submittedName>
</protein>
<dbReference type="OrthoDB" id="812at2157"/>
<evidence type="ECO:0000256" key="1">
    <source>
        <dbReference type="ARBA" id="ARBA00006211"/>
    </source>
</evidence>
<dbReference type="EMBL" id="CP001687">
    <property type="protein sequence ID" value="ACV12502.1"/>
    <property type="molecule type" value="Genomic_DNA"/>
</dbReference>
<dbReference type="NCBIfam" id="TIGR00073">
    <property type="entry name" value="hypB"/>
    <property type="match status" value="1"/>
</dbReference>
<dbReference type="InterPro" id="IPR027417">
    <property type="entry name" value="P-loop_NTPase"/>
</dbReference>
<evidence type="ECO:0000256" key="6">
    <source>
        <dbReference type="ARBA" id="ARBA00022833"/>
    </source>
</evidence>
<dbReference type="AlphaFoldDB" id="C7NVH9"/>
<dbReference type="GO" id="GO:0003924">
    <property type="term" value="F:GTPase activity"/>
    <property type="evidence" value="ECO:0007669"/>
    <property type="project" value="InterPro"/>
</dbReference>
<evidence type="ECO:0000256" key="5">
    <source>
        <dbReference type="ARBA" id="ARBA00022801"/>
    </source>
</evidence>
<keyword evidence="4" id="KW-0547">Nucleotide-binding</keyword>
<keyword evidence="11" id="KW-1185">Reference proteome</keyword>
<dbReference type="Pfam" id="PF02492">
    <property type="entry name" value="cobW"/>
    <property type="match status" value="1"/>
</dbReference>
<dbReference type="KEGG" id="hut:Huta_2335"/>
<dbReference type="HOGENOM" id="CLU_056148_0_1_2"/>